<protein>
    <submittedName>
        <fullName evidence="1">Coenzyme PQQ synthesis protein D (PqqD)</fullName>
    </submittedName>
</protein>
<accession>A0A4Q7NW62</accession>
<dbReference type="InterPro" id="IPR008792">
    <property type="entry name" value="PQQD"/>
</dbReference>
<dbReference type="AlphaFoldDB" id="A0A4Q7NW62"/>
<organism evidence="1 2">
    <name type="scientific">Motilibacter rhizosphaerae</name>
    <dbReference type="NCBI Taxonomy" id="598652"/>
    <lineage>
        <taxon>Bacteria</taxon>
        <taxon>Bacillati</taxon>
        <taxon>Actinomycetota</taxon>
        <taxon>Actinomycetes</taxon>
        <taxon>Motilibacterales</taxon>
        <taxon>Motilibacteraceae</taxon>
        <taxon>Motilibacter</taxon>
    </lineage>
</organism>
<comment type="caution">
    <text evidence="1">The sequence shown here is derived from an EMBL/GenBank/DDBJ whole genome shotgun (WGS) entry which is preliminary data.</text>
</comment>
<name>A0A4Q7NW62_9ACTN</name>
<dbReference type="Proteomes" id="UP000293638">
    <property type="component" value="Unassembled WGS sequence"/>
</dbReference>
<gene>
    <name evidence="1" type="ORF">EV189_0688</name>
</gene>
<sequence>MMAEGTAYAVEPGKVVHETLDGETILIALTTGVYYSLTGTGPAAWSALSQGVPVERCTAALAARYPGADPAQVASDVAALTGQLLAEELLSPGGAAADGEVVLGDAPEAYAAPLLQRYDDMEYLLLLDPVHEADDNGWPQALTGSTG</sequence>
<dbReference type="Gene3D" id="1.10.10.1150">
    <property type="entry name" value="Coenzyme PQQ synthesis protein D (PqqD)"/>
    <property type="match status" value="1"/>
</dbReference>
<proteinExistence type="predicted"/>
<keyword evidence="2" id="KW-1185">Reference proteome</keyword>
<dbReference type="Pfam" id="PF05402">
    <property type="entry name" value="PqqD"/>
    <property type="match status" value="1"/>
</dbReference>
<dbReference type="EMBL" id="SGXD01000001">
    <property type="protein sequence ID" value="RZS91447.1"/>
    <property type="molecule type" value="Genomic_DNA"/>
</dbReference>
<reference evidence="1 2" key="1">
    <citation type="submission" date="2019-02" db="EMBL/GenBank/DDBJ databases">
        <title>Genomic Encyclopedia of Type Strains, Phase IV (KMG-IV): sequencing the most valuable type-strain genomes for metagenomic binning, comparative biology and taxonomic classification.</title>
        <authorList>
            <person name="Goeker M."/>
        </authorList>
    </citation>
    <scope>NUCLEOTIDE SEQUENCE [LARGE SCALE GENOMIC DNA]</scope>
    <source>
        <strain evidence="1 2">DSM 45622</strain>
    </source>
</reference>
<evidence type="ECO:0000313" key="2">
    <source>
        <dbReference type="Proteomes" id="UP000293638"/>
    </source>
</evidence>
<evidence type="ECO:0000313" key="1">
    <source>
        <dbReference type="EMBL" id="RZS91447.1"/>
    </source>
</evidence>
<dbReference type="InterPro" id="IPR041881">
    <property type="entry name" value="PqqD_sf"/>
</dbReference>